<dbReference type="GeneID" id="37643672"/>
<reference evidence="5" key="1">
    <citation type="submission" date="2017-10" db="EMBL/GenBank/DDBJ databases">
        <title>Phenotypic and genomic properties of facultatively anaerobic sulfur-reducing natronoarchaea from hypersaline soda lakes.</title>
        <authorList>
            <person name="Sorokin D.Y."/>
            <person name="Kublanov I.V."/>
            <person name="Roman P."/>
            <person name="Sinninghe Damste J.S."/>
            <person name="Golyshin P.N."/>
            <person name="Rojo D."/>
            <person name="Ciordia S."/>
            <person name="Mena Md.C."/>
            <person name="Ferrer M."/>
            <person name="Messina E."/>
            <person name="Smedile F."/>
            <person name="La Spada G."/>
            <person name="La Cono V."/>
            <person name="Yakimov M.M."/>
        </authorList>
    </citation>
    <scope>NUCLEOTIDE SEQUENCE [LARGE SCALE GENOMIC DNA]</scope>
    <source>
        <strain evidence="5">AArc1</strain>
    </source>
</reference>
<feature type="compositionally biased region" description="Acidic residues" evidence="1">
    <location>
        <begin position="77"/>
        <end position="86"/>
    </location>
</feature>
<dbReference type="Proteomes" id="UP000258613">
    <property type="component" value="Chromosome"/>
</dbReference>
<dbReference type="EMBL" id="CP027033">
    <property type="protein sequence ID" value="AXR83165.1"/>
    <property type="molecule type" value="Genomic_DNA"/>
</dbReference>
<reference evidence="2" key="3">
    <citation type="journal article" date="2019" name="Int. J. Syst. Evol. Microbiol.">
        <title>Natronolimnobius sulfurireducens sp. nov. and Halalkaliarchaeum desulfuricum gen. nov., sp. nov., the first sulfur-respiring alkaliphilic haloarchaea from hypersaline alkaline lakes.</title>
        <authorList>
            <person name="Sorokin D.Y."/>
            <person name="Yakimov M."/>
            <person name="Messina E."/>
            <person name="Merkel A.Y."/>
            <person name="Bale N.J."/>
            <person name="Sinninghe Damste J.S."/>
        </authorList>
    </citation>
    <scope>NUCLEOTIDE SEQUENCE</scope>
    <source>
        <strain evidence="3">AArc-Mg</strain>
        <strain evidence="2">AArc1</strain>
    </source>
</reference>
<proteinExistence type="predicted"/>
<organism evidence="2 5">
    <name type="scientific">Natrarchaeobaculum sulfurireducens</name>
    <dbReference type="NCBI Taxonomy" id="2044521"/>
    <lineage>
        <taxon>Archaea</taxon>
        <taxon>Methanobacteriati</taxon>
        <taxon>Methanobacteriota</taxon>
        <taxon>Stenosarchaea group</taxon>
        <taxon>Halobacteria</taxon>
        <taxon>Halobacteriales</taxon>
        <taxon>Natrialbaceae</taxon>
        <taxon>Natrarchaeobaculum</taxon>
    </lineage>
</organism>
<keyword evidence="4" id="KW-1185">Reference proteome</keyword>
<accession>A0A346PUH0</accession>
<dbReference type="KEGG" id="nan:AArc1_3089"/>
<evidence type="ECO:0000313" key="4">
    <source>
        <dbReference type="Proteomes" id="UP000258613"/>
    </source>
</evidence>
<protein>
    <submittedName>
        <fullName evidence="2">Uncharacterized protein</fullName>
    </submittedName>
</protein>
<evidence type="ECO:0000313" key="5">
    <source>
        <dbReference type="Proteomes" id="UP000258707"/>
    </source>
</evidence>
<feature type="region of interest" description="Disordered" evidence="1">
    <location>
        <begin position="75"/>
        <end position="106"/>
    </location>
</feature>
<name>A0A346PIQ0_9EURY</name>
<dbReference type="RefSeq" id="WP_133412292.1">
    <property type="nucleotide sequence ID" value="NZ_CP024047.1"/>
</dbReference>
<dbReference type="KEGG" id="nag:AArcMg_3180"/>
<gene>
    <name evidence="2" type="ORF">AArc1_3089</name>
    <name evidence="3" type="ORF">AArcMg_3180</name>
</gene>
<dbReference type="EMBL" id="CP024047">
    <property type="protein sequence ID" value="AXR79395.1"/>
    <property type="molecule type" value="Genomic_DNA"/>
</dbReference>
<dbReference type="AlphaFoldDB" id="A0A346PIQ0"/>
<sequence length="106" mass="11728">MSSSPEPADEMPSFLVERFAEHSPAELQTIATYAETREPALEVPDYVVQAVALQDDAARTAIAEYADQLATYLETREETDDPDDEKDVSGDHGGPRIGRWDALNME</sequence>
<evidence type="ECO:0000313" key="3">
    <source>
        <dbReference type="EMBL" id="AXR83165.1"/>
    </source>
</evidence>
<evidence type="ECO:0000313" key="2">
    <source>
        <dbReference type="EMBL" id="AXR79395.1"/>
    </source>
</evidence>
<reference evidence="4" key="2">
    <citation type="submission" date="2018-02" db="EMBL/GenBank/DDBJ databases">
        <title>Phenotypic and genomic properties of facultatively anaerobic sulfur-reducing natronoarchaea from hypersaline soda lakes.</title>
        <authorList>
            <person name="Sorokin D.Y."/>
            <person name="Kublanov I.V."/>
            <person name="Roman P."/>
            <person name="Sinninghe Damste J.S."/>
            <person name="Golyshin P.N."/>
            <person name="Rojo D."/>
            <person name="Ciordia S."/>
            <person name="Mena M.D.C."/>
            <person name="Ferrer M."/>
            <person name="Messina E."/>
            <person name="Smedile F."/>
            <person name="La Spada G."/>
            <person name="La Cono V."/>
            <person name="Yakimov M.M."/>
        </authorList>
    </citation>
    <scope>NUCLEOTIDE SEQUENCE [LARGE SCALE GENOMIC DNA]</scope>
    <source>
        <strain evidence="4">AArc-Mg</strain>
    </source>
</reference>
<dbReference type="Proteomes" id="UP000258707">
    <property type="component" value="Chromosome"/>
</dbReference>
<evidence type="ECO:0000256" key="1">
    <source>
        <dbReference type="SAM" id="MobiDB-lite"/>
    </source>
</evidence>
<accession>A0A346PIQ0</accession>
<dbReference type="OrthoDB" id="204916at2157"/>